<protein>
    <submittedName>
        <fullName evidence="1">Uncharacterized protein</fullName>
    </submittedName>
</protein>
<name>A0A1C6SS90_9ACTN</name>
<dbReference type="RefSeq" id="WP_091086248.1">
    <property type="nucleotide sequence ID" value="NZ_FMHT01000003.1"/>
</dbReference>
<evidence type="ECO:0000313" key="1">
    <source>
        <dbReference type="EMBL" id="SCL32222.1"/>
    </source>
</evidence>
<reference evidence="1 2" key="1">
    <citation type="submission" date="2016-06" db="EMBL/GenBank/DDBJ databases">
        <authorList>
            <person name="Kjaerup R.B."/>
            <person name="Dalgaard T.S."/>
            <person name="Juul-Madsen H.R."/>
        </authorList>
    </citation>
    <scope>NUCLEOTIDE SEQUENCE [LARGE SCALE GENOMIC DNA]</scope>
    <source>
        <strain evidence="1 2">DSM 43818</strain>
    </source>
</reference>
<gene>
    <name evidence="1" type="ORF">GA0070616_4410</name>
</gene>
<dbReference type="EMBL" id="FMHT01000003">
    <property type="protein sequence ID" value="SCL32222.1"/>
    <property type="molecule type" value="Genomic_DNA"/>
</dbReference>
<proteinExistence type="predicted"/>
<organism evidence="1 2">
    <name type="scientific">Micromonospora nigra</name>
    <dbReference type="NCBI Taxonomy" id="145857"/>
    <lineage>
        <taxon>Bacteria</taxon>
        <taxon>Bacillati</taxon>
        <taxon>Actinomycetota</taxon>
        <taxon>Actinomycetes</taxon>
        <taxon>Micromonosporales</taxon>
        <taxon>Micromonosporaceae</taxon>
        <taxon>Micromonospora</taxon>
    </lineage>
</organism>
<sequence length="99" mass="10491">MSTDIHDTVKPDTAGIRLDVARHTELFAAIGCDSPAKIAAETGVTERTVRRARQGVIGEVFMAQTVAALQRHEKTLTAAGLKPPTLDELFTVVVPPAAA</sequence>
<dbReference type="OrthoDB" id="3390495at2"/>
<dbReference type="STRING" id="145857.GA0070616_4410"/>
<dbReference type="Proteomes" id="UP000199699">
    <property type="component" value="Unassembled WGS sequence"/>
</dbReference>
<accession>A0A1C6SS90</accession>
<evidence type="ECO:0000313" key="2">
    <source>
        <dbReference type="Proteomes" id="UP000199699"/>
    </source>
</evidence>
<keyword evidence="2" id="KW-1185">Reference proteome</keyword>
<dbReference type="AlphaFoldDB" id="A0A1C6SS90"/>